<feature type="transmembrane region" description="Helical" evidence="6">
    <location>
        <begin position="188"/>
        <end position="212"/>
    </location>
</feature>
<evidence type="ECO:0000256" key="6">
    <source>
        <dbReference type="SAM" id="Phobius"/>
    </source>
</evidence>
<dbReference type="RefSeq" id="WP_066971759.1">
    <property type="nucleotide sequence ID" value="NZ_LWMT01000128.1"/>
</dbReference>
<feature type="transmembrane region" description="Helical" evidence="6">
    <location>
        <begin position="29"/>
        <end position="46"/>
    </location>
</feature>
<evidence type="ECO:0000313" key="8">
    <source>
        <dbReference type="Proteomes" id="UP000077066"/>
    </source>
</evidence>
<dbReference type="OrthoDB" id="28948at2157"/>
<dbReference type="AlphaFoldDB" id="A0A166CPW4"/>
<keyword evidence="4 6" id="KW-1133">Transmembrane helix</keyword>
<feature type="transmembrane region" description="Helical" evidence="6">
    <location>
        <begin position="6"/>
        <end position="24"/>
    </location>
</feature>
<evidence type="ECO:0000313" key="7">
    <source>
        <dbReference type="EMBL" id="KZX14743.1"/>
    </source>
</evidence>
<dbReference type="InterPro" id="IPR002794">
    <property type="entry name" value="DUF92_TMEM19"/>
</dbReference>
<evidence type="ECO:0000256" key="3">
    <source>
        <dbReference type="ARBA" id="ARBA00022692"/>
    </source>
</evidence>
<dbReference type="PATRIC" id="fig|55758.3.peg.906"/>
<comment type="similarity">
    <text evidence="2">Belongs to the TMEM19 family.</text>
</comment>
<organism evidence="7 8">
    <name type="scientific">Methanobrevibacter filiformis</name>
    <dbReference type="NCBI Taxonomy" id="55758"/>
    <lineage>
        <taxon>Archaea</taxon>
        <taxon>Methanobacteriati</taxon>
        <taxon>Methanobacteriota</taxon>
        <taxon>Methanomada group</taxon>
        <taxon>Methanobacteria</taxon>
        <taxon>Methanobacteriales</taxon>
        <taxon>Methanobacteriaceae</taxon>
        <taxon>Methanobrevibacter</taxon>
    </lineage>
</organism>
<evidence type="ECO:0000256" key="4">
    <source>
        <dbReference type="ARBA" id="ARBA00022989"/>
    </source>
</evidence>
<dbReference type="PANTHER" id="PTHR13353">
    <property type="entry name" value="TRANSMEMBRANE PROTEIN 19"/>
    <property type="match status" value="1"/>
</dbReference>
<sequence length="243" mass="25837">MNVDILIGGLSYVIVLIALSVVIYRRKSLDALGCITMVVMGIIIIFSANINWLIILFLFLFISLIATRYKKPYKLERGLYEGQRTAKNVISNGLIACIMSAIGGLSLFLFGDSGLLFTCGFIGAVSTATSDTLASEIGVLRQPRLITTLKKVEPGTDGGISPLGTLIGIIGSGFIGLSAFVLGLIPNLALALIISIISGTIGCFMDSILGAVLEQKKILNNEHVNLLGTFTGSIIGILFSFIF</sequence>
<keyword evidence="5 6" id="KW-0472">Membrane</keyword>
<feature type="transmembrane region" description="Helical" evidence="6">
    <location>
        <begin position="89"/>
        <end position="109"/>
    </location>
</feature>
<evidence type="ECO:0000256" key="1">
    <source>
        <dbReference type="ARBA" id="ARBA00004141"/>
    </source>
</evidence>
<dbReference type="GO" id="GO:0016020">
    <property type="term" value="C:membrane"/>
    <property type="evidence" value="ECO:0007669"/>
    <property type="project" value="UniProtKB-SubCell"/>
</dbReference>
<protein>
    <recommendedName>
        <fullName evidence="9">Cytidylyltransferase family protein</fullName>
    </recommendedName>
</protein>
<comment type="caution">
    <text evidence="7">The sequence shown here is derived from an EMBL/GenBank/DDBJ whole genome shotgun (WGS) entry which is preliminary data.</text>
</comment>
<keyword evidence="8" id="KW-1185">Reference proteome</keyword>
<dbReference type="PANTHER" id="PTHR13353:SF5">
    <property type="entry name" value="TRANSMEMBRANE PROTEIN 19"/>
    <property type="match status" value="1"/>
</dbReference>
<comment type="subcellular location">
    <subcellularLocation>
        <location evidence="1">Membrane</location>
        <topology evidence="1">Multi-pass membrane protein</topology>
    </subcellularLocation>
</comment>
<dbReference type="STRING" id="55758.MBFIL_08060"/>
<name>A0A166CPW4_9EURY</name>
<gene>
    <name evidence="7" type="ORF">MBFIL_08060</name>
</gene>
<feature type="transmembrane region" description="Helical" evidence="6">
    <location>
        <begin position="224"/>
        <end position="242"/>
    </location>
</feature>
<reference evidence="7 8" key="1">
    <citation type="submission" date="2016-04" db="EMBL/GenBank/DDBJ databases">
        <title>Genome sequence of Methanobrevibacter filiformis DSM 11501.</title>
        <authorList>
            <person name="Poehlein A."/>
            <person name="Seedorf H."/>
            <person name="Daniel R."/>
        </authorList>
    </citation>
    <scope>NUCLEOTIDE SEQUENCE [LARGE SCALE GENOMIC DNA]</scope>
    <source>
        <strain evidence="7 8">DSM 11501</strain>
    </source>
</reference>
<dbReference type="EMBL" id="LWMT01000128">
    <property type="protein sequence ID" value="KZX14743.1"/>
    <property type="molecule type" value="Genomic_DNA"/>
</dbReference>
<accession>A0A166CPW4</accession>
<dbReference type="Pfam" id="PF01940">
    <property type="entry name" value="DUF92"/>
    <property type="match status" value="1"/>
</dbReference>
<keyword evidence="3 6" id="KW-0812">Transmembrane</keyword>
<evidence type="ECO:0008006" key="9">
    <source>
        <dbReference type="Google" id="ProtNLM"/>
    </source>
</evidence>
<feature type="transmembrane region" description="Helical" evidence="6">
    <location>
        <begin position="52"/>
        <end position="69"/>
    </location>
</feature>
<evidence type="ECO:0000256" key="5">
    <source>
        <dbReference type="ARBA" id="ARBA00023136"/>
    </source>
</evidence>
<feature type="transmembrane region" description="Helical" evidence="6">
    <location>
        <begin position="160"/>
        <end position="182"/>
    </location>
</feature>
<dbReference type="Proteomes" id="UP000077066">
    <property type="component" value="Unassembled WGS sequence"/>
</dbReference>
<evidence type="ECO:0000256" key="2">
    <source>
        <dbReference type="ARBA" id="ARBA00009012"/>
    </source>
</evidence>
<dbReference type="NCBIfam" id="TIGR00297">
    <property type="entry name" value="TIGR00297 family protein"/>
    <property type="match status" value="1"/>
</dbReference>
<proteinExistence type="inferred from homology"/>